<organism evidence="1 2">
    <name type="scientific">Pseudidiomarina tainanensis</name>
    <dbReference type="NCBI Taxonomy" id="502365"/>
    <lineage>
        <taxon>Bacteria</taxon>
        <taxon>Pseudomonadati</taxon>
        <taxon>Pseudomonadota</taxon>
        <taxon>Gammaproteobacteria</taxon>
        <taxon>Alteromonadales</taxon>
        <taxon>Idiomarinaceae</taxon>
        <taxon>Pseudidiomarina</taxon>
    </lineage>
</organism>
<evidence type="ECO:0000313" key="2">
    <source>
        <dbReference type="Proteomes" id="UP000293092"/>
    </source>
</evidence>
<accession>A0ACD2HGD0</accession>
<gene>
    <name evidence="1" type="ORF">CWI82_09620</name>
</gene>
<evidence type="ECO:0000313" key="1">
    <source>
        <dbReference type="EMBL" id="RZQ55626.1"/>
    </source>
</evidence>
<sequence length="563" mass="63864">MTNSTTPTEALLIKIAREYLNLPLERSDEAIQSSLEEMAKFVNADRAYIFSYNEQATHCSNTYEWCAPGITAEIDNLQDVDLSELREWVSAHRSGEEMHVADTYALSPEDGVRKILEPQGIKSLMTIPMLSPKKLLGFIGFDSVKKHHVYSEKERKLLWLYAEMLVNMYEREETFKNLIKERERAEVANRAKSDFLANMSHEIRTPLNAIVGYCEILGDTKLSKSQLDFVNTIKYSSELLHGIVNDILDFSKIEAGKLSLSAEPLSLNEVCNSLSKLFVPQAKKRNVNFLINREFSSETILLTDSLRFSQVLMNLISNAIKFTYHGNVTVTIKEIQQHSRFTDLYISVEDTGIGMESELVERLFKPFEQGGQTPQHKQTGTGLGLAISQRLVNAFGSKICVESAPGNGSKFFFSLTLKKASHRDKKKNDTRKTSFIANYDFSNRTILVAEDVQLNRDLMKHLLRATHCKVDFAENGQEAVDLANQNHYDLIIMDLQMPILDGFEASKRIKSTKPQLPIIALSAAASMLEINYSKECGIHRHLSKPIRRNQLFEAIEETFNEKS</sequence>
<proteinExistence type="predicted"/>
<reference evidence="1" key="1">
    <citation type="submission" date="2017-11" db="EMBL/GenBank/DDBJ databases">
        <title>Comparative genomic and phylogenomic analyses of the family Idiomarinaceae.</title>
        <authorList>
            <person name="Liu Y."/>
            <person name="Shao Z."/>
        </authorList>
    </citation>
    <scope>NUCLEOTIDE SEQUENCE</scope>
    <source>
        <strain evidence="1">PIN1</strain>
    </source>
</reference>
<keyword evidence="2" id="KW-1185">Reference proteome</keyword>
<comment type="caution">
    <text evidence="1">The sequence shown here is derived from an EMBL/GenBank/DDBJ whole genome shotgun (WGS) entry which is preliminary data.</text>
</comment>
<protein>
    <submittedName>
        <fullName evidence="1">Uncharacterized protein</fullName>
    </submittedName>
</protein>
<dbReference type="EMBL" id="PIQJ01000002">
    <property type="protein sequence ID" value="RZQ55626.1"/>
    <property type="molecule type" value="Genomic_DNA"/>
</dbReference>
<name>A0ACD2HGD0_9GAMM</name>
<dbReference type="Proteomes" id="UP000293092">
    <property type="component" value="Unassembled WGS sequence"/>
</dbReference>